<proteinExistence type="predicted"/>
<evidence type="ECO:0000256" key="2">
    <source>
        <dbReference type="ARBA" id="ARBA00022475"/>
    </source>
</evidence>
<comment type="caution">
    <text evidence="8">The sequence shown here is derived from an EMBL/GenBank/DDBJ whole genome shotgun (WGS) entry which is preliminary data.</text>
</comment>
<evidence type="ECO:0000256" key="1">
    <source>
        <dbReference type="ARBA" id="ARBA00004651"/>
    </source>
</evidence>
<evidence type="ECO:0000256" key="4">
    <source>
        <dbReference type="ARBA" id="ARBA00022989"/>
    </source>
</evidence>
<dbReference type="EMBL" id="BAABJY010000001">
    <property type="protein sequence ID" value="GAA4858225.1"/>
    <property type="molecule type" value="Genomic_DNA"/>
</dbReference>
<keyword evidence="5 7" id="KW-0472">Membrane</keyword>
<feature type="transmembrane region" description="Helical" evidence="7">
    <location>
        <begin position="311"/>
        <end position="330"/>
    </location>
</feature>
<feature type="compositionally biased region" description="Basic residues" evidence="6">
    <location>
        <begin position="20"/>
        <end position="34"/>
    </location>
</feature>
<sequence>MRGPRAGIAATIAVAMTPRKPARTSRRKPAQRKGSKPDVLDRIDPTEPASVTTADGAPPPRRVETLVRRAQGSLPMAMLRRFLDADLVGQAAALAFYAALSLGPLILLLLWLTASSGSGAQELVVLQVRLLVGPEAETVARTIIDNAATRPDTGSIAGWWSIALLLVGATAVFAKLQDVLNLIFRTDATRLENIWAWLRKRVLSFGVLLALGFLLLVSMAVTTALDALFARIDWLLPTAAHLASFVVYAVAFAFMYHFMPDRRVRWYLALRGGALTAALFLLGRAAIAWYLQRAPTANAYGAMGALLLTMLWVYYAAIIVFIGALATAVVDERIEQSRRRSRARKRAVAR</sequence>
<dbReference type="PANTHER" id="PTHR30213">
    <property type="entry name" value="INNER MEMBRANE PROTEIN YHJD"/>
    <property type="match status" value="1"/>
</dbReference>
<feature type="compositionally biased region" description="Basic and acidic residues" evidence="6">
    <location>
        <begin position="35"/>
        <end position="45"/>
    </location>
</feature>
<dbReference type="Pfam" id="PF03631">
    <property type="entry name" value="Virul_fac_BrkB"/>
    <property type="match status" value="1"/>
</dbReference>
<protein>
    <submittedName>
        <fullName evidence="8">YihY/virulence factor BrkB family protein</fullName>
    </submittedName>
</protein>
<evidence type="ECO:0000313" key="9">
    <source>
        <dbReference type="Proteomes" id="UP001501323"/>
    </source>
</evidence>
<comment type="subcellular location">
    <subcellularLocation>
        <location evidence="1">Cell membrane</location>
        <topology evidence="1">Multi-pass membrane protein</topology>
    </subcellularLocation>
</comment>
<feature type="region of interest" description="Disordered" evidence="6">
    <location>
        <begin position="1"/>
        <end position="61"/>
    </location>
</feature>
<keyword evidence="3 7" id="KW-0812">Transmembrane</keyword>
<evidence type="ECO:0000256" key="7">
    <source>
        <dbReference type="SAM" id="Phobius"/>
    </source>
</evidence>
<feature type="transmembrane region" description="Helical" evidence="7">
    <location>
        <begin position="156"/>
        <end position="176"/>
    </location>
</feature>
<evidence type="ECO:0000256" key="3">
    <source>
        <dbReference type="ARBA" id="ARBA00022692"/>
    </source>
</evidence>
<feature type="transmembrane region" description="Helical" evidence="7">
    <location>
        <begin position="268"/>
        <end position="291"/>
    </location>
</feature>
<gene>
    <name evidence="8" type="ORF">GCM10023332_07540</name>
</gene>
<reference evidence="9" key="1">
    <citation type="journal article" date="2019" name="Int. J. Syst. Evol. Microbiol.">
        <title>The Global Catalogue of Microorganisms (GCM) 10K type strain sequencing project: providing services to taxonomists for standard genome sequencing and annotation.</title>
        <authorList>
            <consortium name="The Broad Institute Genomics Platform"/>
            <consortium name="The Broad Institute Genome Sequencing Center for Infectious Disease"/>
            <person name="Wu L."/>
            <person name="Ma J."/>
        </authorList>
    </citation>
    <scope>NUCLEOTIDE SEQUENCE [LARGE SCALE GENOMIC DNA]</scope>
    <source>
        <strain evidence="9">JCM 18392</strain>
    </source>
</reference>
<feature type="transmembrane region" description="Helical" evidence="7">
    <location>
        <begin position="87"/>
        <end position="112"/>
    </location>
</feature>
<dbReference type="InterPro" id="IPR017039">
    <property type="entry name" value="Virul_fac_BrkB"/>
</dbReference>
<dbReference type="NCBIfam" id="TIGR00765">
    <property type="entry name" value="yihY_not_rbn"/>
    <property type="match status" value="1"/>
</dbReference>
<accession>A0ABP9DV15</accession>
<evidence type="ECO:0000256" key="6">
    <source>
        <dbReference type="SAM" id="MobiDB-lite"/>
    </source>
</evidence>
<name>A0ABP9DV15_9GAMM</name>
<keyword evidence="4 7" id="KW-1133">Transmembrane helix</keyword>
<evidence type="ECO:0000256" key="5">
    <source>
        <dbReference type="ARBA" id="ARBA00023136"/>
    </source>
</evidence>
<feature type="transmembrane region" description="Helical" evidence="7">
    <location>
        <begin position="202"/>
        <end position="222"/>
    </location>
</feature>
<feature type="transmembrane region" description="Helical" evidence="7">
    <location>
        <begin position="234"/>
        <end position="256"/>
    </location>
</feature>
<dbReference type="Proteomes" id="UP001501323">
    <property type="component" value="Unassembled WGS sequence"/>
</dbReference>
<evidence type="ECO:0000313" key="8">
    <source>
        <dbReference type="EMBL" id="GAA4858225.1"/>
    </source>
</evidence>
<keyword evidence="9" id="KW-1185">Reference proteome</keyword>
<organism evidence="8 9">
    <name type="scientific">Luteimonas vadosa</name>
    <dbReference type="NCBI Taxonomy" id="1165507"/>
    <lineage>
        <taxon>Bacteria</taxon>
        <taxon>Pseudomonadati</taxon>
        <taxon>Pseudomonadota</taxon>
        <taxon>Gammaproteobacteria</taxon>
        <taxon>Lysobacterales</taxon>
        <taxon>Lysobacteraceae</taxon>
        <taxon>Luteimonas</taxon>
    </lineage>
</organism>
<keyword evidence="2" id="KW-1003">Cell membrane</keyword>
<dbReference type="PANTHER" id="PTHR30213:SF1">
    <property type="entry name" value="INNER MEMBRANE PROTEIN YHJD"/>
    <property type="match status" value="1"/>
</dbReference>